<comment type="caution">
    <text evidence="2">The sequence shown here is derived from an EMBL/GenBank/DDBJ whole genome shotgun (WGS) entry which is preliminary data.</text>
</comment>
<organism evidence="2 3">
    <name type="scientific">Paenibacillus campinasensis</name>
    <dbReference type="NCBI Taxonomy" id="66347"/>
    <lineage>
        <taxon>Bacteria</taxon>
        <taxon>Bacillati</taxon>
        <taxon>Bacillota</taxon>
        <taxon>Bacilli</taxon>
        <taxon>Bacillales</taxon>
        <taxon>Paenibacillaceae</taxon>
        <taxon>Paenibacillus</taxon>
    </lineage>
</organism>
<proteinExistence type="predicted"/>
<keyword evidence="1" id="KW-0472">Membrane</keyword>
<accession>A0A268EZC1</accession>
<evidence type="ECO:0000256" key="1">
    <source>
        <dbReference type="SAM" id="Phobius"/>
    </source>
</evidence>
<keyword evidence="1" id="KW-1133">Transmembrane helix</keyword>
<name>A0A268EZC1_9BACL</name>
<dbReference type="Proteomes" id="UP000215596">
    <property type="component" value="Unassembled WGS sequence"/>
</dbReference>
<dbReference type="EMBL" id="NPBY01000021">
    <property type="protein sequence ID" value="PAD78461.1"/>
    <property type="molecule type" value="Genomic_DNA"/>
</dbReference>
<reference evidence="2 3" key="1">
    <citation type="submission" date="2017-07" db="EMBL/GenBank/DDBJ databases">
        <title>Isolation and whole genome analysis of endospore-forming bacteria from heroin.</title>
        <authorList>
            <person name="Kalinowski J."/>
            <person name="Ahrens B."/>
            <person name="Al-Dilaimi A."/>
            <person name="Winkler A."/>
            <person name="Wibberg D."/>
            <person name="Schleenbecker U."/>
            <person name="Ruckert C."/>
            <person name="Wolfel R."/>
            <person name="Grass G."/>
        </authorList>
    </citation>
    <scope>NUCLEOTIDE SEQUENCE [LARGE SCALE GENOMIC DNA]</scope>
    <source>
        <strain evidence="2 3">7537-G1</strain>
    </source>
</reference>
<evidence type="ECO:0000313" key="2">
    <source>
        <dbReference type="EMBL" id="PAD78461.1"/>
    </source>
</evidence>
<protein>
    <submittedName>
        <fullName evidence="2">Uncharacterized protein</fullName>
    </submittedName>
</protein>
<evidence type="ECO:0000313" key="3">
    <source>
        <dbReference type="Proteomes" id="UP000215596"/>
    </source>
</evidence>
<dbReference type="AlphaFoldDB" id="A0A268EZC1"/>
<gene>
    <name evidence="2" type="ORF">CHH67_06780</name>
</gene>
<keyword evidence="1" id="KW-0812">Transmembrane</keyword>
<sequence length="73" mass="8262">MAKILKESAIMAGVIFMFNLIIKLVINPDRIVRTFDRGVGMGLGVFFTSFVLLFLVICIILTISRWIARRKSS</sequence>
<feature type="transmembrane region" description="Helical" evidence="1">
    <location>
        <begin position="46"/>
        <end position="68"/>
    </location>
</feature>
<feature type="transmembrane region" description="Helical" evidence="1">
    <location>
        <begin position="9"/>
        <end position="26"/>
    </location>
</feature>